<name>I8TEA2_9GAMM</name>
<evidence type="ECO:0000256" key="2">
    <source>
        <dbReference type="ARBA" id="ARBA00005417"/>
    </source>
</evidence>
<gene>
    <name evidence="9" type="ORF">WQQ_21350</name>
</gene>
<dbReference type="CDD" id="cd03257">
    <property type="entry name" value="ABC_NikE_OppD_transporters"/>
    <property type="match status" value="1"/>
</dbReference>
<dbReference type="SMART" id="SM00382">
    <property type="entry name" value="AAA"/>
    <property type="match status" value="1"/>
</dbReference>
<dbReference type="PANTHER" id="PTHR43297">
    <property type="entry name" value="OLIGOPEPTIDE TRANSPORT ATP-BINDING PROTEIN APPD"/>
    <property type="match status" value="1"/>
</dbReference>
<dbReference type="Proteomes" id="UP000003704">
    <property type="component" value="Unassembled WGS sequence"/>
</dbReference>
<feature type="domain" description="ABC transporter" evidence="8">
    <location>
        <begin position="14"/>
        <end position="263"/>
    </location>
</feature>
<dbReference type="SUPFAM" id="SSF52540">
    <property type="entry name" value="P-loop containing nucleoside triphosphate hydrolases"/>
    <property type="match status" value="1"/>
</dbReference>
<dbReference type="OrthoDB" id="9784450at2"/>
<reference evidence="9 10" key="1">
    <citation type="journal article" date="2012" name="J. Bacteriol.">
        <title>Genome Sequence of n-Alkane-Degrading Hydrocarboniphaga effusa Strain AP103T (ATCC BAA-332T).</title>
        <authorList>
            <person name="Chang H.K."/>
            <person name="Zylstra G.J."/>
            <person name="Chae J.C."/>
        </authorList>
    </citation>
    <scope>NUCLEOTIDE SEQUENCE [LARGE SCALE GENOMIC DNA]</scope>
    <source>
        <strain evidence="9 10">AP103</strain>
    </source>
</reference>
<dbReference type="InterPro" id="IPR050388">
    <property type="entry name" value="ABC_Ni/Peptide_Import"/>
</dbReference>
<evidence type="ECO:0000259" key="8">
    <source>
        <dbReference type="PROSITE" id="PS50893"/>
    </source>
</evidence>
<sequence length="345" mass="37000">MNTSMNSTPKEPLLQVRELRVQLPTPRGRLAVVDGLSFEIARGECLGIVGESGSGKSQTALALMGLNADGARLEGELLLDGENLLGVSPARRRALRGPGMAMIFQDPMSSLNPYLRIGLQLAEVAELHQGMTRAAAMAESERVLDAVGLSAARLLLTQYPHELSGGMRQRVMIAMALLAKPKLLIADEPTTALDPTIQRQILRLLDTLRRELGMAMLFITHDLGLVSESCERVLVMYAGQAVEAGPTARVLRHPLHPYTGALLAARPGPSVVPGSRLAAIGGQPPDLHEPPRGCRFGERCARVEPDCLDAPVAWRSGGPRGLRCLHPLPAVGARSAEHRITEPGH</sequence>
<dbReference type="InterPro" id="IPR003593">
    <property type="entry name" value="AAA+_ATPase"/>
</dbReference>
<dbReference type="PANTHER" id="PTHR43297:SF7">
    <property type="entry name" value="D,D-DIPEPTIDE TRANSPORT ATP-BINDING PROTEIN DDPD-RELATED"/>
    <property type="match status" value="1"/>
</dbReference>
<dbReference type="STRING" id="1172194.WQQ_21350"/>
<evidence type="ECO:0000313" key="9">
    <source>
        <dbReference type="EMBL" id="EIT71998.1"/>
    </source>
</evidence>
<evidence type="ECO:0000256" key="7">
    <source>
        <dbReference type="ARBA" id="ARBA00023136"/>
    </source>
</evidence>
<dbReference type="GO" id="GO:0005524">
    <property type="term" value="F:ATP binding"/>
    <property type="evidence" value="ECO:0007669"/>
    <property type="project" value="UniProtKB-KW"/>
</dbReference>
<dbReference type="PROSITE" id="PS00211">
    <property type="entry name" value="ABC_TRANSPORTER_1"/>
    <property type="match status" value="1"/>
</dbReference>
<dbReference type="AlphaFoldDB" id="I8TEA2"/>
<keyword evidence="3" id="KW-0813">Transport</keyword>
<proteinExistence type="inferred from homology"/>
<dbReference type="Pfam" id="PF08352">
    <property type="entry name" value="oligo_HPY"/>
    <property type="match status" value="1"/>
</dbReference>
<keyword evidence="10" id="KW-1185">Reference proteome</keyword>
<keyword evidence="6 9" id="KW-0067">ATP-binding</keyword>
<dbReference type="Gene3D" id="3.40.50.300">
    <property type="entry name" value="P-loop containing nucleotide triphosphate hydrolases"/>
    <property type="match status" value="1"/>
</dbReference>
<dbReference type="Pfam" id="PF00005">
    <property type="entry name" value="ABC_tran"/>
    <property type="match status" value="1"/>
</dbReference>
<dbReference type="InterPro" id="IPR027417">
    <property type="entry name" value="P-loop_NTPase"/>
</dbReference>
<evidence type="ECO:0000256" key="5">
    <source>
        <dbReference type="ARBA" id="ARBA00022741"/>
    </source>
</evidence>
<keyword evidence="5" id="KW-0547">Nucleotide-binding</keyword>
<evidence type="ECO:0000256" key="4">
    <source>
        <dbReference type="ARBA" id="ARBA00022475"/>
    </source>
</evidence>
<protein>
    <submittedName>
        <fullName evidence="9">Oligopeptide ABC transporter, ATP-binding protein OppD</fullName>
    </submittedName>
</protein>
<evidence type="ECO:0000313" key="10">
    <source>
        <dbReference type="Proteomes" id="UP000003704"/>
    </source>
</evidence>
<dbReference type="GO" id="GO:0016887">
    <property type="term" value="F:ATP hydrolysis activity"/>
    <property type="evidence" value="ECO:0007669"/>
    <property type="project" value="InterPro"/>
</dbReference>
<dbReference type="FunFam" id="3.40.50.300:FF:000016">
    <property type="entry name" value="Oligopeptide ABC transporter ATP-binding component"/>
    <property type="match status" value="1"/>
</dbReference>
<dbReference type="GO" id="GO:0055085">
    <property type="term" value="P:transmembrane transport"/>
    <property type="evidence" value="ECO:0007669"/>
    <property type="project" value="UniProtKB-ARBA"/>
</dbReference>
<dbReference type="InterPro" id="IPR013563">
    <property type="entry name" value="Oligopep_ABC_C"/>
</dbReference>
<evidence type="ECO:0000256" key="1">
    <source>
        <dbReference type="ARBA" id="ARBA00004417"/>
    </source>
</evidence>
<comment type="similarity">
    <text evidence="2">Belongs to the ABC transporter superfamily.</text>
</comment>
<dbReference type="GO" id="GO:0015833">
    <property type="term" value="P:peptide transport"/>
    <property type="evidence" value="ECO:0007669"/>
    <property type="project" value="InterPro"/>
</dbReference>
<organism evidence="9 10">
    <name type="scientific">Hydrocarboniphaga effusa AP103</name>
    <dbReference type="NCBI Taxonomy" id="1172194"/>
    <lineage>
        <taxon>Bacteria</taxon>
        <taxon>Pseudomonadati</taxon>
        <taxon>Pseudomonadota</taxon>
        <taxon>Gammaproteobacteria</taxon>
        <taxon>Nevskiales</taxon>
        <taxon>Nevskiaceae</taxon>
        <taxon>Hydrocarboniphaga</taxon>
    </lineage>
</organism>
<evidence type="ECO:0000256" key="3">
    <source>
        <dbReference type="ARBA" id="ARBA00022448"/>
    </source>
</evidence>
<dbReference type="InterPro" id="IPR017871">
    <property type="entry name" value="ABC_transporter-like_CS"/>
</dbReference>
<accession>I8TEA2</accession>
<keyword evidence="4" id="KW-1003">Cell membrane</keyword>
<dbReference type="PROSITE" id="PS50893">
    <property type="entry name" value="ABC_TRANSPORTER_2"/>
    <property type="match status" value="1"/>
</dbReference>
<dbReference type="RefSeq" id="WP_007185082.1">
    <property type="nucleotide sequence ID" value="NZ_AKGD01000001.1"/>
</dbReference>
<dbReference type="EMBL" id="AKGD01000001">
    <property type="protein sequence ID" value="EIT71998.1"/>
    <property type="molecule type" value="Genomic_DNA"/>
</dbReference>
<comment type="subcellular location">
    <subcellularLocation>
        <location evidence="1">Cell inner membrane</location>
        <topology evidence="1">Peripheral membrane protein</topology>
    </subcellularLocation>
</comment>
<dbReference type="NCBIfam" id="TIGR01727">
    <property type="entry name" value="oligo_HPY"/>
    <property type="match status" value="1"/>
</dbReference>
<dbReference type="InterPro" id="IPR003439">
    <property type="entry name" value="ABC_transporter-like_ATP-bd"/>
</dbReference>
<comment type="caution">
    <text evidence="9">The sequence shown here is derived from an EMBL/GenBank/DDBJ whole genome shotgun (WGS) entry which is preliminary data.</text>
</comment>
<keyword evidence="7" id="KW-0472">Membrane</keyword>
<evidence type="ECO:0000256" key="6">
    <source>
        <dbReference type="ARBA" id="ARBA00022840"/>
    </source>
</evidence>
<dbReference type="GO" id="GO:0005886">
    <property type="term" value="C:plasma membrane"/>
    <property type="evidence" value="ECO:0007669"/>
    <property type="project" value="UniProtKB-SubCell"/>
</dbReference>